<dbReference type="PROSITE" id="PS50994">
    <property type="entry name" value="INTEGRASE"/>
    <property type="match status" value="1"/>
</dbReference>
<evidence type="ECO:0000313" key="2">
    <source>
        <dbReference type="EnsemblMetazoa" id="Aqu2.1.23071_001"/>
    </source>
</evidence>
<dbReference type="Gene3D" id="3.30.420.10">
    <property type="entry name" value="Ribonuclease H-like superfamily/Ribonuclease H"/>
    <property type="match status" value="1"/>
</dbReference>
<name>A0A1X7U6I7_AMPQE</name>
<dbReference type="EnsemblMetazoa" id="Aqu2.1.23071_001">
    <property type="protein sequence ID" value="Aqu2.1.23071_001"/>
    <property type="gene ID" value="Aqu2.1.23071"/>
</dbReference>
<organism evidence="2">
    <name type="scientific">Amphimedon queenslandica</name>
    <name type="common">Sponge</name>
    <dbReference type="NCBI Taxonomy" id="400682"/>
    <lineage>
        <taxon>Eukaryota</taxon>
        <taxon>Metazoa</taxon>
        <taxon>Porifera</taxon>
        <taxon>Demospongiae</taxon>
        <taxon>Heteroscleromorpha</taxon>
        <taxon>Haplosclerida</taxon>
        <taxon>Niphatidae</taxon>
        <taxon>Amphimedon</taxon>
    </lineage>
</organism>
<dbReference type="OrthoDB" id="775972at2759"/>
<accession>A0A1X7U6I7</accession>
<dbReference type="InterPro" id="IPR001584">
    <property type="entry name" value="Integrase_cat-core"/>
</dbReference>
<sequence>MYRLLNVHPICTTPYHPQTDGLVERFNKTLKSLLRRLIREDGRDWDKFIPYVLFTYREVPQTTTGFSPFELLFGREVRGHLDVLKEEWEAREKTIESVVSHIIGMQERMQVMSELVKENTEKQQAKQKRWYDRTTRERELSPEDKVLVLLPTSSNKLLAQWRGPYKIVQRIGKVYYEVQISKRKIFHINLLREWQEDRGC</sequence>
<reference evidence="2" key="1">
    <citation type="submission" date="2017-05" db="UniProtKB">
        <authorList>
            <consortium name="EnsemblMetazoa"/>
        </authorList>
    </citation>
    <scope>IDENTIFICATION</scope>
</reference>
<dbReference type="InterPro" id="IPR012337">
    <property type="entry name" value="RNaseH-like_sf"/>
</dbReference>
<proteinExistence type="predicted"/>
<dbReference type="PANTHER" id="PTHR37984">
    <property type="entry name" value="PROTEIN CBG26694"/>
    <property type="match status" value="1"/>
</dbReference>
<dbReference type="PANTHER" id="PTHR37984:SF15">
    <property type="entry name" value="INTEGRASE CATALYTIC DOMAIN-CONTAINING PROTEIN"/>
    <property type="match status" value="1"/>
</dbReference>
<dbReference type="InterPro" id="IPR050951">
    <property type="entry name" value="Retrovirus_Pol_polyprotein"/>
</dbReference>
<dbReference type="GO" id="GO:0015074">
    <property type="term" value="P:DNA integration"/>
    <property type="evidence" value="ECO:0007669"/>
    <property type="project" value="InterPro"/>
</dbReference>
<evidence type="ECO:0000259" key="1">
    <source>
        <dbReference type="PROSITE" id="PS50994"/>
    </source>
</evidence>
<dbReference type="eggNOG" id="KOG0017">
    <property type="taxonomic scope" value="Eukaryota"/>
</dbReference>
<protein>
    <recommendedName>
        <fullName evidence="1">Integrase catalytic domain-containing protein</fullName>
    </recommendedName>
</protein>
<feature type="domain" description="Integrase catalytic" evidence="1">
    <location>
        <begin position="1"/>
        <end position="76"/>
    </location>
</feature>
<dbReference type="InterPro" id="IPR036397">
    <property type="entry name" value="RNaseH_sf"/>
</dbReference>
<dbReference type="AlphaFoldDB" id="A0A1X7U6I7"/>
<dbReference type="GO" id="GO:0003676">
    <property type="term" value="F:nucleic acid binding"/>
    <property type="evidence" value="ECO:0007669"/>
    <property type="project" value="InterPro"/>
</dbReference>
<dbReference type="OMA" id="LMAYCAT"/>
<dbReference type="Pfam" id="PF22938">
    <property type="entry name" value="Integrase_p58_C"/>
    <property type="match status" value="1"/>
</dbReference>
<dbReference type="InParanoid" id="A0A1X7U6I7"/>
<dbReference type="SUPFAM" id="SSF53098">
    <property type="entry name" value="Ribonuclease H-like"/>
    <property type="match status" value="1"/>
</dbReference>
<dbReference type="InterPro" id="IPR054465">
    <property type="entry name" value="Integrase_p58-like_C"/>
</dbReference>